<dbReference type="InterPro" id="IPR036388">
    <property type="entry name" value="WH-like_DNA-bd_sf"/>
</dbReference>
<dbReference type="InterPro" id="IPR017956">
    <property type="entry name" value="AT_hook_DNA-bd_motif"/>
</dbReference>
<feature type="compositionally biased region" description="Pro residues" evidence="6">
    <location>
        <begin position="1"/>
        <end position="15"/>
    </location>
</feature>
<protein>
    <submittedName>
        <fullName evidence="8">HMG-Y-related protein A</fullName>
    </submittedName>
</protein>
<name>A0A445JUU8_GLYSO</name>
<evidence type="ECO:0000256" key="3">
    <source>
        <dbReference type="ARBA" id="ARBA00022454"/>
    </source>
</evidence>
<dbReference type="InterPro" id="IPR005818">
    <property type="entry name" value="Histone_H1/H5_H15"/>
</dbReference>
<evidence type="ECO:0000256" key="4">
    <source>
        <dbReference type="ARBA" id="ARBA00023125"/>
    </source>
</evidence>
<evidence type="ECO:0000313" key="9">
    <source>
        <dbReference type="Proteomes" id="UP000289340"/>
    </source>
</evidence>
<dbReference type="Pfam" id="PF00538">
    <property type="entry name" value="Linker_histone"/>
    <property type="match status" value="1"/>
</dbReference>
<feature type="compositionally biased region" description="Low complexity" evidence="6">
    <location>
        <begin position="448"/>
        <end position="461"/>
    </location>
</feature>
<feature type="region of interest" description="Disordered" evidence="6">
    <location>
        <begin position="399"/>
        <end position="496"/>
    </location>
</feature>
<comment type="caution">
    <text evidence="8">The sequence shown here is derived from an EMBL/GenBank/DDBJ whole genome shotgun (WGS) entry which is preliminary data.</text>
</comment>
<dbReference type="GO" id="GO:0000786">
    <property type="term" value="C:nucleosome"/>
    <property type="evidence" value="ECO:0007669"/>
    <property type="project" value="InterPro"/>
</dbReference>
<feature type="compositionally biased region" description="Pro residues" evidence="6">
    <location>
        <begin position="26"/>
        <end position="38"/>
    </location>
</feature>
<dbReference type="PANTHER" id="PTHR11467">
    <property type="entry name" value="HISTONE H1"/>
    <property type="match status" value="1"/>
</dbReference>
<feature type="region of interest" description="Disordered" evidence="6">
    <location>
        <begin position="116"/>
        <end position="148"/>
    </location>
</feature>
<evidence type="ECO:0000256" key="1">
    <source>
        <dbReference type="ARBA" id="ARBA00004123"/>
    </source>
</evidence>
<evidence type="ECO:0000256" key="5">
    <source>
        <dbReference type="ARBA" id="ARBA00023242"/>
    </source>
</evidence>
<feature type="region of interest" description="Disordered" evidence="6">
    <location>
        <begin position="171"/>
        <end position="250"/>
    </location>
</feature>
<dbReference type="PRINTS" id="PR00624">
    <property type="entry name" value="HISTONEH5"/>
</dbReference>
<dbReference type="SMART" id="SM00384">
    <property type="entry name" value="AT_hook"/>
    <property type="match status" value="6"/>
</dbReference>
<feature type="compositionally biased region" description="Low complexity" evidence="6">
    <location>
        <begin position="405"/>
        <end position="422"/>
    </location>
</feature>
<dbReference type="GO" id="GO:0031492">
    <property type="term" value="F:nucleosomal DNA binding"/>
    <property type="evidence" value="ECO:0007669"/>
    <property type="project" value="TreeGrafter"/>
</dbReference>
<dbReference type="GO" id="GO:0005730">
    <property type="term" value="C:nucleolus"/>
    <property type="evidence" value="ECO:0007669"/>
    <property type="project" value="TreeGrafter"/>
</dbReference>
<feature type="region of interest" description="Disordered" evidence="6">
    <location>
        <begin position="1"/>
        <end position="40"/>
    </location>
</feature>
<dbReference type="GO" id="GO:0030527">
    <property type="term" value="F:structural constituent of chromatin"/>
    <property type="evidence" value="ECO:0007669"/>
    <property type="project" value="InterPro"/>
</dbReference>
<evidence type="ECO:0000256" key="2">
    <source>
        <dbReference type="ARBA" id="ARBA00004286"/>
    </source>
</evidence>
<keyword evidence="5" id="KW-0539">Nucleus</keyword>
<dbReference type="PROSITE" id="PS51504">
    <property type="entry name" value="H15"/>
    <property type="match status" value="1"/>
</dbReference>
<feature type="compositionally biased region" description="Low complexity" evidence="6">
    <location>
        <begin position="266"/>
        <end position="278"/>
    </location>
</feature>
<dbReference type="PRINTS" id="PR00929">
    <property type="entry name" value="ATHOOK"/>
</dbReference>
<dbReference type="InterPro" id="IPR036390">
    <property type="entry name" value="WH_DNA-bd_sf"/>
</dbReference>
<keyword evidence="9" id="KW-1185">Reference proteome</keyword>
<sequence length="496" mass="53649">MEPSSISPPPAPPATAVPFPAEPNDHLPPPISEPPSNHPPYAEMIYTAIEALKEKEGSSKRAIAKYIEQVYKEHLPPNHSILLTQHLTLLKSSGMLQMVKKSYALPRSVPLTGAAPAQAHDAATSALQLTSPRPRGRPRKAQIPVQNLPQDINVQVQQNAEPVWAALGLADEPVQTEGSSKKRGRPKKSVTPGAGPAKRGRPPGSGKRLGRPPKDKSVTTTTTDVSGPKRRPGRPPKNQSQPTPIPFAPADAAAAVGTEYVAAAETVPVDAAAALGPRARGRPKKYADEMVAAGRGRGRGRGRGGGGGRGRGRGRGQLPAQLRKSGARPVGRPKKGSTSASTTQNAANEDLRRKLEHFQSKVKESLAVLKPHFNHESPVTAIAAIQELEVLGTMDLNAPLRDETLPPQEEQPPLQQQQQPPQQQFPPPQQQPPQQHLAPQQLPPQPQAPIFQQTYPPFHLPQFHHHQPTLQFQQQPQPPQLFQHQAQPPSHQQFHP</sequence>
<dbReference type="InterPro" id="IPR005819">
    <property type="entry name" value="H1/H5"/>
</dbReference>
<gene>
    <name evidence="8" type="ORF">D0Y65_017430</name>
</gene>
<dbReference type="Gramene" id="XM_028384131.1">
    <property type="protein sequence ID" value="XP_028239932.1"/>
    <property type="gene ID" value="LOC114418670"/>
</dbReference>
<dbReference type="CDD" id="cd00073">
    <property type="entry name" value="H15"/>
    <property type="match status" value="1"/>
</dbReference>
<dbReference type="SUPFAM" id="SSF46785">
    <property type="entry name" value="Winged helix' DNA-binding domain"/>
    <property type="match status" value="1"/>
</dbReference>
<evidence type="ECO:0000256" key="6">
    <source>
        <dbReference type="SAM" id="MobiDB-lite"/>
    </source>
</evidence>
<feature type="region of interest" description="Disordered" evidence="6">
    <location>
        <begin position="266"/>
        <end position="356"/>
    </location>
</feature>
<comment type="subcellular location">
    <subcellularLocation>
        <location evidence="2">Chromosome</location>
    </subcellularLocation>
    <subcellularLocation>
        <location evidence="1">Nucleus</location>
    </subcellularLocation>
</comment>
<dbReference type="FunFam" id="1.10.10.10:FF:000637">
    <property type="entry name" value="Histone H1.2"/>
    <property type="match status" value="1"/>
</dbReference>
<dbReference type="AlphaFoldDB" id="A0A445JUU8"/>
<accession>A0A445JUU8</accession>
<feature type="compositionally biased region" description="Low complexity" evidence="6">
    <location>
        <begin position="192"/>
        <end position="206"/>
    </location>
</feature>
<dbReference type="GO" id="GO:0006334">
    <property type="term" value="P:nucleosome assembly"/>
    <property type="evidence" value="ECO:0007669"/>
    <property type="project" value="InterPro"/>
</dbReference>
<evidence type="ECO:0000259" key="7">
    <source>
        <dbReference type="PROSITE" id="PS51504"/>
    </source>
</evidence>
<dbReference type="GO" id="GO:0030261">
    <property type="term" value="P:chromosome condensation"/>
    <property type="evidence" value="ECO:0007669"/>
    <property type="project" value="TreeGrafter"/>
</dbReference>
<dbReference type="EMBL" id="QZWG01000007">
    <property type="protein sequence ID" value="RZC02277.1"/>
    <property type="molecule type" value="Genomic_DNA"/>
</dbReference>
<organism evidence="8 9">
    <name type="scientific">Glycine soja</name>
    <name type="common">Wild soybean</name>
    <dbReference type="NCBI Taxonomy" id="3848"/>
    <lineage>
        <taxon>Eukaryota</taxon>
        <taxon>Viridiplantae</taxon>
        <taxon>Streptophyta</taxon>
        <taxon>Embryophyta</taxon>
        <taxon>Tracheophyta</taxon>
        <taxon>Spermatophyta</taxon>
        <taxon>Magnoliopsida</taxon>
        <taxon>eudicotyledons</taxon>
        <taxon>Gunneridae</taxon>
        <taxon>Pentapetalae</taxon>
        <taxon>rosids</taxon>
        <taxon>fabids</taxon>
        <taxon>Fabales</taxon>
        <taxon>Fabaceae</taxon>
        <taxon>Papilionoideae</taxon>
        <taxon>50 kb inversion clade</taxon>
        <taxon>NPAAA clade</taxon>
        <taxon>indigoferoid/millettioid clade</taxon>
        <taxon>Phaseoleae</taxon>
        <taxon>Glycine</taxon>
        <taxon>Glycine subgen. Soja</taxon>
    </lineage>
</organism>
<dbReference type="GO" id="GO:0045910">
    <property type="term" value="P:negative regulation of DNA recombination"/>
    <property type="evidence" value="ECO:0007669"/>
    <property type="project" value="TreeGrafter"/>
</dbReference>
<keyword evidence="4" id="KW-0238">DNA-binding</keyword>
<dbReference type="SMART" id="SM00526">
    <property type="entry name" value="H15"/>
    <property type="match status" value="1"/>
</dbReference>
<dbReference type="GO" id="GO:0003690">
    <property type="term" value="F:double-stranded DNA binding"/>
    <property type="evidence" value="ECO:0007669"/>
    <property type="project" value="TreeGrafter"/>
</dbReference>
<dbReference type="Gene3D" id="1.10.10.10">
    <property type="entry name" value="Winged helix-like DNA-binding domain superfamily/Winged helix DNA-binding domain"/>
    <property type="match status" value="1"/>
</dbReference>
<keyword evidence="3" id="KW-0158">Chromosome</keyword>
<reference evidence="8 9" key="1">
    <citation type="submission" date="2018-09" db="EMBL/GenBank/DDBJ databases">
        <title>A high-quality reference genome of wild soybean provides a powerful tool to mine soybean genomes.</title>
        <authorList>
            <person name="Xie M."/>
            <person name="Chung C.Y.L."/>
            <person name="Li M.-W."/>
            <person name="Wong F.-L."/>
            <person name="Chan T.-F."/>
            <person name="Lam H.-M."/>
        </authorList>
    </citation>
    <scope>NUCLEOTIDE SEQUENCE [LARGE SCALE GENOMIC DNA]</scope>
    <source>
        <strain evidence="9">cv. W05</strain>
        <tissue evidence="8">Hypocotyl of etiolated seedlings</tissue>
    </source>
</reference>
<feature type="compositionally biased region" description="Polar residues" evidence="6">
    <location>
        <begin position="336"/>
        <end position="347"/>
    </location>
</feature>
<feature type="compositionally biased region" description="Low complexity" evidence="6">
    <location>
        <begin position="468"/>
        <end position="489"/>
    </location>
</feature>
<evidence type="ECO:0000313" key="8">
    <source>
        <dbReference type="EMBL" id="RZC02277.1"/>
    </source>
</evidence>
<proteinExistence type="predicted"/>
<dbReference type="PANTHER" id="PTHR11467:SF29">
    <property type="entry name" value="OS03G0711600 PROTEIN"/>
    <property type="match status" value="1"/>
</dbReference>
<dbReference type="Proteomes" id="UP000289340">
    <property type="component" value="Chromosome 7"/>
</dbReference>
<feature type="domain" description="H15" evidence="7">
    <location>
        <begin position="37"/>
        <end position="107"/>
    </location>
</feature>